<dbReference type="InterPro" id="IPR028098">
    <property type="entry name" value="Glyco_trans_4-like_N"/>
</dbReference>
<name>A0A0P0YQN2_9ENTR</name>
<reference evidence="4" key="1">
    <citation type="submission" date="2014-04" db="EMBL/GenBank/DDBJ databases">
        <authorList>
            <person name="Harrison E."/>
        </authorList>
    </citation>
    <scope>NUCLEOTIDE SEQUENCE</scope>
    <source>
        <strain evidence="4">1702/49</strain>
    </source>
</reference>
<dbReference type="Gene3D" id="3.40.50.2000">
    <property type="entry name" value="Glycogen Phosphorylase B"/>
    <property type="match status" value="2"/>
</dbReference>
<evidence type="ECO:0000256" key="1">
    <source>
        <dbReference type="ARBA" id="ARBA00022679"/>
    </source>
</evidence>
<protein>
    <submittedName>
        <fullName evidence="4">Glycosyl transferase</fullName>
    </submittedName>
</protein>
<dbReference type="PANTHER" id="PTHR46401">
    <property type="entry name" value="GLYCOSYLTRANSFERASE WBBK-RELATED"/>
    <property type="match status" value="1"/>
</dbReference>
<dbReference type="AlphaFoldDB" id="A0A0P0YQN2"/>
<evidence type="ECO:0000313" key="4">
    <source>
        <dbReference type="EMBL" id="BAT23415.1"/>
    </source>
</evidence>
<evidence type="ECO:0000259" key="3">
    <source>
        <dbReference type="Pfam" id="PF13439"/>
    </source>
</evidence>
<dbReference type="CDD" id="cd03809">
    <property type="entry name" value="GT4_MtfB-like"/>
    <property type="match status" value="1"/>
</dbReference>
<dbReference type="Pfam" id="PF00534">
    <property type="entry name" value="Glycos_transf_1"/>
    <property type="match status" value="1"/>
</dbReference>
<dbReference type="Pfam" id="PF13439">
    <property type="entry name" value="Glyco_transf_4"/>
    <property type="match status" value="1"/>
</dbReference>
<dbReference type="InterPro" id="IPR001296">
    <property type="entry name" value="Glyco_trans_1"/>
</dbReference>
<dbReference type="GO" id="GO:0016757">
    <property type="term" value="F:glycosyltransferase activity"/>
    <property type="evidence" value="ECO:0007669"/>
    <property type="project" value="InterPro"/>
</dbReference>
<accession>A0A0P0YQN2</accession>
<dbReference type="PANTHER" id="PTHR46401:SF2">
    <property type="entry name" value="GLYCOSYLTRANSFERASE WBBK-RELATED"/>
    <property type="match status" value="1"/>
</dbReference>
<dbReference type="EMBL" id="AB924560">
    <property type="protein sequence ID" value="BAT23415.1"/>
    <property type="molecule type" value="Genomic_DNA"/>
</dbReference>
<proteinExistence type="predicted"/>
<evidence type="ECO:0000259" key="2">
    <source>
        <dbReference type="Pfam" id="PF00534"/>
    </source>
</evidence>
<keyword evidence="1 4" id="KW-0808">Transferase</keyword>
<sequence>MIMKKIVNFDSRWIGEHGIGRFAKEIQDGIPALNRIKVAIKPTSPFDVFFVTLYLMFNRGYYFTPGYNAPFFHLNRTAITIHDLNHIDIDFNSSVLKRLYYNLVLKRACRKARVILTVSEFSKKRICEWAKINQDKVKVVGNGVSKEFNLEVNGLKENYILSVGNRKKHKNEIAVLNAFCSANIPEAVMLYFTGERSEELLNHAKKLNISNRIKFMGRVDNETLAKLYKGANMLLFPSLYEGFGLPVIEAMACGTPVITSNVTSLPEIAGDAALLVDPINHGDISLAIEKIYYDIALRQKLVEEGLKQVKKFTWQKTINNVKNELETAFTIKL</sequence>
<feature type="domain" description="Glycosyltransferase subfamily 4-like N-terminal" evidence="3">
    <location>
        <begin position="76"/>
        <end position="146"/>
    </location>
</feature>
<dbReference type="GO" id="GO:0009103">
    <property type="term" value="P:lipopolysaccharide biosynthetic process"/>
    <property type="evidence" value="ECO:0007669"/>
    <property type="project" value="TreeGrafter"/>
</dbReference>
<feature type="domain" description="Glycosyl transferase family 1" evidence="2">
    <location>
        <begin position="155"/>
        <end position="307"/>
    </location>
</feature>
<reference evidence="4" key="2">
    <citation type="journal article" date="2015" name="Sci. Rep.">
        <title>Genetic analysis of capsular polysaccharide synthesis gene clusters in 79 capsular types of Klebsiella spp.</title>
        <authorList>
            <person name="Pan Y.J."/>
            <person name="Lin T.L."/>
            <person name="Chen C.T."/>
            <person name="Chen Y.Y."/>
            <person name="Hsieh P.F."/>
            <person name="Hsu C.R."/>
            <person name="Wu M.C."/>
            <person name="Wang J.T."/>
        </authorList>
    </citation>
    <scope>NUCLEOTIDE SEQUENCE</scope>
    <source>
        <strain evidence="4">1702/49</strain>
    </source>
</reference>
<gene>
    <name evidence="4" type="primary">wcuE</name>
</gene>
<organism evidence="4">
    <name type="scientific">Klebsiella sp. 1702/49</name>
    <dbReference type="NCBI Taxonomy" id="1497800"/>
    <lineage>
        <taxon>Bacteria</taxon>
        <taxon>Pseudomonadati</taxon>
        <taxon>Pseudomonadota</taxon>
        <taxon>Gammaproteobacteria</taxon>
        <taxon>Enterobacterales</taxon>
        <taxon>Enterobacteriaceae</taxon>
        <taxon>Klebsiella/Raoultella group</taxon>
        <taxon>Klebsiella</taxon>
    </lineage>
</organism>
<dbReference type="SUPFAM" id="SSF53756">
    <property type="entry name" value="UDP-Glycosyltransferase/glycogen phosphorylase"/>
    <property type="match status" value="1"/>
</dbReference>